<evidence type="ECO:0000259" key="11">
    <source>
        <dbReference type="Pfam" id="PF00593"/>
    </source>
</evidence>
<dbReference type="SUPFAM" id="SSF56935">
    <property type="entry name" value="Porins"/>
    <property type="match status" value="1"/>
</dbReference>
<name>A0A432Y7L9_9GAMM</name>
<protein>
    <submittedName>
        <fullName evidence="13">TonB-dependent receptor</fullName>
    </submittedName>
</protein>
<reference evidence="14" key="1">
    <citation type="journal article" date="2018" name="Front. Microbiol.">
        <title>Genome-Based Analysis Reveals the Taxonomy and Diversity of the Family Idiomarinaceae.</title>
        <authorList>
            <person name="Liu Y."/>
            <person name="Lai Q."/>
            <person name="Shao Z."/>
        </authorList>
    </citation>
    <scope>NUCLEOTIDE SEQUENCE [LARGE SCALE GENOMIC DNA]</scope>
    <source>
        <strain evidence="14">PO-M2</strain>
    </source>
</reference>
<keyword evidence="14" id="KW-1185">Reference proteome</keyword>
<keyword evidence="7 8" id="KW-0998">Cell outer membrane</keyword>
<evidence type="ECO:0000256" key="4">
    <source>
        <dbReference type="ARBA" id="ARBA00022692"/>
    </source>
</evidence>
<comment type="caution">
    <text evidence="13">The sequence shown here is derived from an EMBL/GenBank/DDBJ whole genome shotgun (WGS) entry which is preliminary data.</text>
</comment>
<comment type="similarity">
    <text evidence="8 9">Belongs to the TonB-dependent receptor family.</text>
</comment>
<dbReference type="InterPro" id="IPR036942">
    <property type="entry name" value="Beta-barrel_TonB_sf"/>
</dbReference>
<dbReference type="Proteomes" id="UP000287649">
    <property type="component" value="Unassembled WGS sequence"/>
</dbReference>
<feature type="domain" description="TonB-dependent receptor-like beta-barrel" evidence="11">
    <location>
        <begin position="170"/>
        <end position="609"/>
    </location>
</feature>
<dbReference type="AlphaFoldDB" id="A0A432Y7L9"/>
<sequence length="638" mass="70923">MNFNSSVLLRAYSFLALSCVLVPSSTAQTAPQVERVTVTAERPYYHETLSRIFTQYDYDQENLVSPTHLNDLLTQSPLISLNGQGGQLQNISIRGFSRWRIQSLIDGVPILSDRRAGASVDFIPPSFISSVAVIPGAASTYLGSGAIGGAVNLRIKEALAHQLQVGWSSNQSGQDYSYTDFHRNTDWKVAYRNAGNGKDAHGMTLFDQYEQAALFVRHRPEEGMLKEAWSLYSDSQDIGKSSSDFPQNKITTYPTNRHWLGKLNFAFDNVVANDSGSVVTGNLWWHQSQLDSNTLRPGDRINQSNTKALNFGADIGSKAKLAQWQMNWQLQLNGRENVVIDERELTLAEQLVYRVQSLAADELALAGVVDTSRRINNVALAAGVRLDWLRQENKGQHSTNTNISGFAGANYALTPHWSANLYISSAFRNPTLTERFFSGETPRGTVRGDASLATEQAINLQGALAYNSRQLSGDISVFYQRIDNYIERLSLNKDVLQYANLDRATVKGVNYQLSWQPSDSHFNLALSGAWVKGIDEAGNTVADIPANTQRIDLKYQFDVMRVFATLQYRADKTRLAAGERKLEKAYIVNAGASWQLTEHTVFSTSIRNVTDELYYVSADDQAAFAQGRSVQFTLTMSL</sequence>
<evidence type="ECO:0000256" key="2">
    <source>
        <dbReference type="ARBA" id="ARBA00022448"/>
    </source>
</evidence>
<keyword evidence="6 8" id="KW-0472">Membrane</keyword>
<dbReference type="Gene3D" id="2.170.130.10">
    <property type="entry name" value="TonB-dependent receptor, plug domain"/>
    <property type="match status" value="1"/>
</dbReference>
<keyword evidence="3 8" id="KW-1134">Transmembrane beta strand</keyword>
<keyword evidence="2 8" id="KW-0813">Transport</keyword>
<feature type="domain" description="TonB-dependent receptor plug" evidence="12">
    <location>
        <begin position="66"/>
        <end position="150"/>
    </location>
</feature>
<keyword evidence="5 9" id="KW-0798">TonB box</keyword>
<evidence type="ECO:0000259" key="12">
    <source>
        <dbReference type="Pfam" id="PF07715"/>
    </source>
</evidence>
<dbReference type="Pfam" id="PF07715">
    <property type="entry name" value="Plug"/>
    <property type="match status" value="1"/>
</dbReference>
<dbReference type="InterPro" id="IPR037066">
    <property type="entry name" value="Plug_dom_sf"/>
</dbReference>
<evidence type="ECO:0000313" key="14">
    <source>
        <dbReference type="Proteomes" id="UP000287649"/>
    </source>
</evidence>
<dbReference type="PANTHER" id="PTHR30069">
    <property type="entry name" value="TONB-DEPENDENT OUTER MEMBRANE RECEPTOR"/>
    <property type="match status" value="1"/>
</dbReference>
<evidence type="ECO:0000256" key="5">
    <source>
        <dbReference type="ARBA" id="ARBA00023077"/>
    </source>
</evidence>
<feature type="signal peptide" evidence="10">
    <location>
        <begin position="1"/>
        <end position="29"/>
    </location>
</feature>
<dbReference type="EMBL" id="PIPX01000001">
    <property type="protein sequence ID" value="RUO56964.1"/>
    <property type="molecule type" value="Genomic_DNA"/>
</dbReference>
<dbReference type="Gene3D" id="2.40.170.20">
    <property type="entry name" value="TonB-dependent receptor, beta-barrel domain"/>
    <property type="match status" value="1"/>
</dbReference>
<keyword evidence="4 8" id="KW-0812">Transmembrane</keyword>
<dbReference type="GO" id="GO:0044718">
    <property type="term" value="P:siderophore transmembrane transport"/>
    <property type="evidence" value="ECO:0007669"/>
    <property type="project" value="TreeGrafter"/>
</dbReference>
<dbReference type="PANTHER" id="PTHR30069:SF40">
    <property type="entry name" value="TONB-DEPENDENT RECEPTOR NMB0964-RELATED"/>
    <property type="match status" value="1"/>
</dbReference>
<organism evidence="13 14">
    <name type="scientific">Pseudidiomarina homiensis</name>
    <dbReference type="NCBI Taxonomy" id="364198"/>
    <lineage>
        <taxon>Bacteria</taxon>
        <taxon>Pseudomonadati</taxon>
        <taxon>Pseudomonadota</taxon>
        <taxon>Gammaproteobacteria</taxon>
        <taxon>Alteromonadales</taxon>
        <taxon>Idiomarinaceae</taxon>
        <taxon>Pseudidiomarina</taxon>
    </lineage>
</organism>
<accession>A0A432Y7L9</accession>
<evidence type="ECO:0000256" key="8">
    <source>
        <dbReference type="PROSITE-ProRule" id="PRU01360"/>
    </source>
</evidence>
<comment type="subcellular location">
    <subcellularLocation>
        <location evidence="1 8">Cell outer membrane</location>
        <topology evidence="1 8">Multi-pass membrane protein</topology>
    </subcellularLocation>
</comment>
<evidence type="ECO:0000313" key="13">
    <source>
        <dbReference type="EMBL" id="RUO56964.1"/>
    </source>
</evidence>
<dbReference type="RefSeq" id="WP_126771940.1">
    <property type="nucleotide sequence ID" value="NZ_PIPX01000001.1"/>
</dbReference>
<evidence type="ECO:0000256" key="3">
    <source>
        <dbReference type="ARBA" id="ARBA00022452"/>
    </source>
</evidence>
<evidence type="ECO:0000256" key="7">
    <source>
        <dbReference type="ARBA" id="ARBA00023237"/>
    </source>
</evidence>
<dbReference type="InterPro" id="IPR039426">
    <property type="entry name" value="TonB-dep_rcpt-like"/>
</dbReference>
<gene>
    <name evidence="13" type="ORF">CWI70_07515</name>
</gene>
<proteinExistence type="inferred from homology"/>
<feature type="chain" id="PRO_5019061755" evidence="10">
    <location>
        <begin position="30"/>
        <end position="638"/>
    </location>
</feature>
<dbReference type="Pfam" id="PF00593">
    <property type="entry name" value="TonB_dep_Rec_b-barrel"/>
    <property type="match status" value="1"/>
</dbReference>
<evidence type="ECO:0000256" key="1">
    <source>
        <dbReference type="ARBA" id="ARBA00004571"/>
    </source>
</evidence>
<dbReference type="GO" id="GO:0015344">
    <property type="term" value="F:siderophore uptake transmembrane transporter activity"/>
    <property type="evidence" value="ECO:0007669"/>
    <property type="project" value="TreeGrafter"/>
</dbReference>
<keyword evidence="10" id="KW-0732">Signal</keyword>
<dbReference type="OrthoDB" id="8727862at2"/>
<dbReference type="GO" id="GO:0009279">
    <property type="term" value="C:cell outer membrane"/>
    <property type="evidence" value="ECO:0007669"/>
    <property type="project" value="UniProtKB-SubCell"/>
</dbReference>
<dbReference type="PROSITE" id="PS52016">
    <property type="entry name" value="TONB_DEPENDENT_REC_3"/>
    <property type="match status" value="1"/>
</dbReference>
<evidence type="ECO:0000256" key="6">
    <source>
        <dbReference type="ARBA" id="ARBA00023136"/>
    </source>
</evidence>
<evidence type="ECO:0000256" key="10">
    <source>
        <dbReference type="SAM" id="SignalP"/>
    </source>
</evidence>
<keyword evidence="13" id="KW-0675">Receptor</keyword>
<dbReference type="InterPro" id="IPR000531">
    <property type="entry name" value="Beta-barrel_TonB"/>
</dbReference>
<evidence type="ECO:0000256" key="9">
    <source>
        <dbReference type="RuleBase" id="RU003357"/>
    </source>
</evidence>
<dbReference type="InterPro" id="IPR012910">
    <property type="entry name" value="Plug_dom"/>
</dbReference>